<evidence type="ECO:0000313" key="3">
    <source>
        <dbReference type="Proteomes" id="UP001138894"/>
    </source>
</evidence>
<evidence type="ECO:0000256" key="1">
    <source>
        <dbReference type="SAM" id="Phobius"/>
    </source>
</evidence>
<reference evidence="2" key="1">
    <citation type="submission" date="2021-04" db="EMBL/GenBank/DDBJ databases">
        <authorList>
            <person name="Pira H."/>
            <person name="Risdian C."/>
            <person name="Wink J."/>
        </authorList>
    </citation>
    <scope>NUCLEOTIDE SEQUENCE</scope>
    <source>
        <strain evidence="2">WHY3</strain>
    </source>
</reference>
<comment type="caution">
    <text evidence="2">The sequence shown here is derived from an EMBL/GenBank/DDBJ whole genome shotgun (WGS) entry which is preliminary data.</text>
</comment>
<dbReference type="AlphaFoldDB" id="A0A9X1F5N1"/>
<organism evidence="2 3">
    <name type="scientific">Winogradskyella luteola</name>
    <dbReference type="NCBI Taxonomy" id="2828330"/>
    <lineage>
        <taxon>Bacteria</taxon>
        <taxon>Pseudomonadati</taxon>
        <taxon>Bacteroidota</taxon>
        <taxon>Flavobacteriia</taxon>
        <taxon>Flavobacteriales</taxon>
        <taxon>Flavobacteriaceae</taxon>
        <taxon>Winogradskyella</taxon>
    </lineage>
</organism>
<protein>
    <recommendedName>
        <fullName evidence="4">Holin-X, holin superfamily III</fullName>
    </recommendedName>
</protein>
<accession>A0A9X1F5N1</accession>
<feature type="transmembrane region" description="Helical" evidence="1">
    <location>
        <begin position="73"/>
        <end position="97"/>
    </location>
</feature>
<dbReference type="Proteomes" id="UP001138894">
    <property type="component" value="Unassembled WGS sequence"/>
</dbReference>
<dbReference type="EMBL" id="JAGSPD010000001">
    <property type="protein sequence ID" value="MBV7267852.1"/>
    <property type="molecule type" value="Genomic_DNA"/>
</dbReference>
<evidence type="ECO:0008006" key="4">
    <source>
        <dbReference type="Google" id="ProtNLM"/>
    </source>
</evidence>
<keyword evidence="1" id="KW-0812">Transmembrane</keyword>
<gene>
    <name evidence="2" type="ORF">KCG49_01450</name>
</gene>
<evidence type="ECO:0000313" key="2">
    <source>
        <dbReference type="EMBL" id="MBV7267852.1"/>
    </source>
</evidence>
<feature type="transmembrane region" description="Helical" evidence="1">
    <location>
        <begin position="47"/>
        <end position="67"/>
    </location>
</feature>
<keyword evidence="1" id="KW-1133">Transmembrane helix</keyword>
<keyword evidence="1" id="KW-0472">Membrane</keyword>
<keyword evidence="3" id="KW-1185">Reference proteome</keyword>
<proteinExistence type="predicted"/>
<dbReference type="RefSeq" id="WP_218544394.1">
    <property type="nucleotide sequence ID" value="NZ_JAGSPD010000001.1"/>
</dbReference>
<sequence length="115" mass="12809">MSVFDDLNTTTDKASGIGERYIKTSHQYIKLKIFQQLTLSFSILSKVLVIGGFAFFGIIFLAVALAIKLGNVFNSIMLGYLAVGIIFMGIALIIYILRSKINKLIIKTFSSKFFD</sequence>
<name>A0A9X1F5N1_9FLAO</name>